<gene>
    <name evidence="2" type="ORF">NLI96_g3488</name>
</gene>
<organism evidence="2 3">
    <name type="scientific">Meripilus lineatus</name>
    <dbReference type="NCBI Taxonomy" id="2056292"/>
    <lineage>
        <taxon>Eukaryota</taxon>
        <taxon>Fungi</taxon>
        <taxon>Dikarya</taxon>
        <taxon>Basidiomycota</taxon>
        <taxon>Agaricomycotina</taxon>
        <taxon>Agaricomycetes</taxon>
        <taxon>Polyporales</taxon>
        <taxon>Meripilaceae</taxon>
        <taxon>Meripilus</taxon>
    </lineage>
</organism>
<feature type="compositionally biased region" description="Low complexity" evidence="1">
    <location>
        <begin position="342"/>
        <end position="351"/>
    </location>
</feature>
<feature type="region of interest" description="Disordered" evidence="1">
    <location>
        <begin position="475"/>
        <end position="566"/>
    </location>
</feature>
<proteinExistence type="predicted"/>
<evidence type="ECO:0000313" key="3">
    <source>
        <dbReference type="Proteomes" id="UP001212997"/>
    </source>
</evidence>
<accession>A0AAD5V8V8</accession>
<evidence type="ECO:0000256" key="1">
    <source>
        <dbReference type="SAM" id="MobiDB-lite"/>
    </source>
</evidence>
<reference evidence="2" key="1">
    <citation type="submission" date="2022-07" db="EMBL/GenBank/DDBJ databases">
        <title>Genome Sequence of Physisporinus lineatus.</title>
        <authorList>
            <person name="Buettner E."/>
        </authorList>
    </citation>
    <scope>NUCLEOTIDE SEQUENCE</scope>
    <source>
        <strain evidence="2">VT162</strain>
    </source>
</reference>
<sequence>MFFDPAAQTTEIQLKKETAIRKLASFVDTNTEDRDHKSPCPGKSDYRLFLVSPSLPITRRPPHEPASNDRYEHTAPVILNDVVTIWKPSRHDQTQENFPLPAHRHLSPLSSLHPSSSHSRLLSFELEDGNILMAIERESTGLLIAVIGDEKSGKDHFIAAASGAKFADEPYEEYEFTLPVGSVPVTLMDTPNFGKPSTIREALRQTKEYTSQRFADNRFPPFGDFPTLEELCGTTTLEDLLIVTTMWNGNTTAMNESRERSLRTHDRYFGHAVHKRAQMHQFQDTKSSAHDILNQFSHKFDAVRSRIVRLKVPRPLPLPKAVETPPRPTRDTLDLSGHSPISSRSRTTSSSQESAELLKALGTMHQQTTDDLKEKLEEEKAAHWTTQGDLAREIAERVALSTRLDQEKATSEARYSAIMCDRENAEKERDDWKRKCEEAEGLRSRDVSDLEAKAHQTQAEIDGLRLELHNAKAAAEQAAKEAKEAVTRAENAEKAREAQNSIAHVQPRDDDSSTTRAEKTRDSGEVALQTLEMKQTKEEPVSEVETEVATQEGGRGGEKSAKQKRPWWKRLLTNASCGCL</sequence>
<evidence type="ECO:0000313" key="2">
    <source>
        <dbReference type="EMBL" id="KAJ3487505.1"/>
    </source>
</evidence>
<feature type="compositionally biased region" description="Basic and acidic residues" evidence="1">
    <location>
        <begin position="506"/>
        <end position="524"/>
    </location>
</feature>
<keyword evidence="3" id="KW-1185">Reference proteome</keyword>
<name>A0AAD5V8V8_9APHY</name>
<protein>
    <submittedName>
        <fullName evidence="2">Uncharacterized protein</fullName>
    </submittedName>
</protein>
<comment type="caution">
    <text evidence="2">The sequence shown here is derived from an EMBL/GenBank/DDBJ whole genome shotgun (WGS) entry which is preliminary data.</text>
</comment>
<feature type="region of interest" description="Disordered" evidence="1">
    <location>
        <begin position="317"/>
        <end position="354"/>
    </location>
</feature>
<dbReference type="EMBL" id="JANAWD010000090">
    <property type="protein sequence ID" value="KAJ3487505.1"/>
    <property type="molecule type" value="Genomic_DNA"/>
</dbReference>
<dbReference type="Proteomes" id="UP001212997">
    <property type="component" value="Unassembled WGS sequence"/>
</dbReference>
<dbReference type="AlphaFoldDB" id="A0AAD5V8V8"/>
<feature type="compositionally biased region" description="Basic and acidic residues" evidence="1">
    <location>
        <begin position="478"/>
        <end position="497"/>
    </location>
</feature>